<protein>
    <submittedName>
        <fullName evidence="1">Uncharacterized protein</fullName>
    </submittedName>
</protein>
<name>A0A5N8VGN6_9ACTN</name>
<evidence type="ECO:0000313" key="1">
    <source>
        <dbReference type="EMBL" id="MPY33145.1"/>
    </source>
</evidence>
<keyword evidence="2" id="KW-1185">Reference proteome</keyword>
<dbReference type="AlphaFoldDB" id="A0A5N8VGN6"/>
<reference evidence="1 2" key="1">
    <citation type="submission" date="2019-07" db="EMBL/GenBank/DDBJ databases">
        <title>New species of Amycolatopsis and Streptomyces.</title>
        <authorList>
            <person name="Duangmal K."/>
            <person name="Teo W.F.A."/>
            <person name="Lipun K."/>
        </authorList>
    </citation>
    <scope>NUCLEOTIDE SEQUENCE [LARGE SCALE GENOMIC DNA]</scope>
    <source>
        <strain evidence="1 2">NBRC 109810</strain>
    </source>
</reference>
<dbReference type="RefSeq" id="WP_152889197.1">
    <property type="nucleotide sequence ID" value="NZ_VJZD01000066.1"/>
</dbReference>
<sequence length="359" mass="41095">MNEADKERLAEMARGHYIHVASESLGQSAPVILRNFLPRLKEIHRAVDYESINVALTVFYRTNVDKKPLDHDQAYKVTDAGRLALHNDGVLTVEVGEGGDFWVWKEKYEPAELAHDAVVYHYVPGRVEEFWVNGELGDVPPSVGFARIFGISKFDDLADCLEHYALKLARPSQCRILADLWREEDRIMWKAAPESTMRDSLVQHLVSSLREGNPDIRPESNVDDRNPVDIEVKWENSNRIGLIEIKWLGLSGVLGDKPRITGRHTESRAHEGLRQIAEYLDRTRDRAATYDRRGFLFIFDGRRARVKADSRTLSYQDAWKYQDAHIVFDRDLLGRSDIADPIRCFCEPRIGRASSPSRA</sequence>
<accession>A0A5N8VGN6</accession>
<proteinExistence type="predicted"/>
<gene>
    <name evidence="1" type="ORF">FNH09_18330</name>
</gene>
<dbReference type="OrthoDB" id="4350404at2"/>
<comment type="caution">
    <text evidence="1">The sequence shown here is derived from an EMBL/GenBank/DDBJ whole genome shotgun (WGS) entry which is preliminary data.</text>
</comment>
<evidence type="ECO:0000313" key="2">
    <source>
        <dbReference type="Proteomes" id="UP000325849"/>
    </source>
</evidence>
<organism evidence="1 2">
    <name type="scientific">Streptomyces adustus</name>
    <dbReference type="NCBI Taxonomy" id="1609272"/>
    <lineage>
        <taxon>Bacteria</taxon>
        <taxon>Bacillati</taxon>
        <taxon>Actinomycetota</taxon>
        <taxon>Actinomycetes</taxon>
        <taxon>Kitasatosporales</taxon>
        <taxon>Streptomycetaceae</taxon>
        <taxon>Streptomyces</taxon>
    </lineage>
</organism>
<dbReference type="EMBL" id="VJZD01000066">
    <property type="protein sequence ID" value="MPY33145.1"/>
    <property type="molecule type" value="Genomic_DNA"/>
</dbReference>
<dbReference type="Proteomes" id="UP000325849">
    <property type="component" value="Unassembled WGS sequence"/>
</dbReference>